<dbReference type="OrthoDB" id="190846at2759"/>
<evidence type="ECO:0000313" key="3">
    <source>
        <dbReference type="Proteomes" id="UP000316726"/>
    </source>
</evidence>
<keyword evidence="2" id="KW-0808">Transferase</keyword>
<dbReference type="SUPFAM" id="SSF53474">
    <property type="entry name" value="alpha/beta-Hydrolases"/>
    <property type="match status" value="1"/>
</dbReference>
<reference evidence="2 3" key="1">
    <citation type="submission" date="2018-07" db="EMBL/GenBank/DDBJ databases">
        <title>The complete nuclear genome of the prasinophyte Chloropicon primus (CCMP1205).</title>
        <authorList>
            <person name="Pombert J.-F."/>
            <person name="Otis C."/>
            <person name="Turmel M."/>
            <person name="Lemieux C."/>
        </authorList>
    </citation>
    <scope>NUCLEOTIDE SEQUENCE [LARGE SCALE GENOMIC DNA]</scope>
    <source>
        <strain evidence="2 3">CCMP1205</strain>
    </source>
</reference>
<protein>
    <submittedName>
        <fullName evidence="2">Phospholipid:diacylglycerol acyltransferase</fullName>
    </submittedName>
</protein>
<dbReference type="Proteomes" id="UP000316726">
    <property type="component" value="Chromosome 12"/>
</dbReference>
<dbReference type="AlphaFoldDB" id="A0A5B8MUA7"/>
<dbReference type="GO" id="GO:0006629">
    <property type="term" value="P:lipid metabolic process"/>
    <property type="evidence" value="ECO:0007669"/>
    <property type="project" value="InterPro"/>
</dbReference>
<dbReference type="InterPro" id="IPR003386">
    <property type="entry name" value="LACT/PDAT_acylTrfase"/>
</dbReference>
<gene>
    <name evidence="2" type="ORF">A3770_12p66770</name>
</gene>
<dbReference type="Gene3D" id="3.40.50.1820">
    <property type="entry name" value="alpha/beta hydrolase"/>
    <property type="match status" value="1"/>
</dbReference>
<dbReference type="InterPro" id="IPR029058">
    <property type="entry name" value="AB_hydrolase_fold"/>
</dbReference>
<keyword evidence="3" id="KW-1185">Reference proteome</keyword>
<evidence type="ECO:0000313" key="2">
    <source>
        <dbReference type="EMBL" id="QDZ24159.1"/>
    </source>
</evidence>
<accession>A0A5B8MUA7</accession>
<dbReference type="EMBL" id="CP031045">
    <property type="protein sequence ID" value="QDZ24159.1"/>
    <property type="molecule type" value="Genomic_DNA"/>
</dbReference>
<evidence type="ECO:0000256" key="1">
    <source>
        <dbReference type="SAM" id="MobiDB-lite"/>
    </source>
</evidence>
<dbReference type="PANTHER" id="PTHR11440">
    <property type="entry name" value="LECITHIN-CHOLESTEROL ACYLTRANSFERASE-RELATED"/>
    <property type="match status" value="1"/>
</dbReference>
<keyword evidence="2" id="KW-0012">Acyltransferase</keyword>
<name>A0A5B8MUA7_9CHLO</name>
<dbReference type="GO" id="GO:0008374">
    <property type="term" value="F:O-acyltransferase activity"/>
    <property type="evidence" value="ECO:0007669"/>
    <property type="project" value="InterPro"/>
</dbReference>
<dbReference type="Pfam" id="PF02450">
    <property type="entry name" value="LCAT"/>
    <property type="match status" value="1"/>
</dbReference>
<sequence length="607" mass="67804">MIIIMLEARYSGDQHCGVEKMAPRRRRKGKAKEEEEEGKEEGGRSATWLPQWLVGRKTPESVQFMSDRTRRKLAIPALILVVAILFSSPQDFELDFDPVEEISKVGDSFANQWKELARLAPGVPDFSFDAAFFSMIKDSAMLTDTKRPGQEAKERGLRKSYPIVIIPGATTTGLEIWKGKACAKAYFKQRLWGSMTMFSSFASMDGACWLEHISMNLSTGLDPDDITVRPAEGLSNVEYFMPGFGIWAQVVESLADIGYDNSDLYVHPYDWRMDALRLQKRDGLLTRMKHTFESSFEVHNKPACVLTHSYGDTLMRYFMSWVESDEGGKGGRGWVDKYIHRYVNIGGPTLGVPKVVTALLSGDTSDSIWLPDFGAFLTDRSVLSKSGRSLWFRSMSSGSAMLPHGGEEIWGKPPHETFLCISGPGAEKFGKRSSEGCVPYTTTESIELMFKRSGEETRSMWEADRTTWGEALVEPLPLSKNLKIYCLYGVGVDTERAYNYRYDAKNDKLETDSIIFTDGDGTVPLISLGYMCAKGWKTKKLNPSGVKVTTREYQHKPATLSLRGGPGTSDHVNILLNAEVIGDILEIAAGIDVQERIISNIHDVQSM</sequence>
<proteinExistence type="predicted"/>
<dbReference type="STRING" id="1764295.A0A5B8MUA7"/>
<feature type="region of interest" description="Disordered" evidence="1">
    <location>
        <begin position="20"/>
        <end position="44"/>
    </location>
</feature>
<organism evidence="2 3">
    <name type="scientific">Chloropicon primus</name>
    <dbReference type="NCBI Taxonomy" id="1764295"/>
    <lineage>
        <taxon>Eukaryota</taxon>
        <taxon>Viridiplantae</taxon>
        <taxon>Chlorophyta</taxon>
        <taxon>Chloropicophyceae</taxon>
        <taxon>Chloropicales</taxon>
        <taxon>Chloropicaceae</taxon>
        <taxon>Chloropicon</taxon>
    </lineage>
</organism>